<comment type="caution">
    <text evidence="1">The sequence shown here is derived from an EMBL/GenBank/DDBJ whole genome shotgun (WGS) entry which is preliminary data.</text>
</comment>
<evidence type="ECO:0000313" key="1">
    <source>
        <dbReference type="EMBL" id="KAK3771780.1"/>
    </source>
</evidence>
<organism evidence="1 2">
    <name type="scientific">Elysia crispata</name>
    <name type="common">lettuce slug</name>
    <dbReference type="NCBI Taxonomy" id="231223"/>
    <lineage>
        <taxon>Eukaryota</taxon>
        <taxon>Metazoa</taxon>
        <taxon>Spiralia</taxon>
        <taxon>Lophotrochozoa</taxon>
        <taxon>Mollusca</taxon>
        <taxon>Gastropoda</taxon>
        <taxon>Heterobranchia</taxon>
        <taxon>Euthyneura</taxon>
        <taxon>Panpulmonata</taxon>
        <taxon>Sacoglossa</taxon>
        <taxon>Placobranchoidea</taxon>
        <taxon>Plakobranchidae</taxon>
        <taxon>Elysia</taxon>
    </lineage>
</organism>
<reference evidence="1" key="1">
    <citation type="journal article" date="2023" name="G3 (Bethesda)">
        <title>A reference genome for the long-term kleptoplast-retaining sea slug Elysia crispata morphotype clarki.</title>
        <authorList>
            <person name="Eastman K.E."/>
            <person name="Pendleton A.L."/>
            <person name="Shaikh M.A."/>
            <person name="Suttiyut T."/>
            <person name="Ogas R."/>
            <person name="Tomko P."/>
            <person name="Gavelis G."/>
            <person name="Widhalm J.R."/>
            <person name="Wisecaver J.H."/>
        </authorList>
    </citation>
    <scope>NUCLEOTIDE SEQUENCE</scope>
    <source>
        <strain evidence="1">ECLA1</strain>
    </source>
</reference>
<proteinExistence type="predicted"/>
<keyword evidence="2" id="KW-1185">Reference proteome</keyword>
<sequence length="224" mass="25286">MLRGNQMRLTCDRKLVHYYSLTVELGASVESGRDKISISYAQPRAAAGEVPAYLQPRRYPQTSDISRPTCWRGTRVPPTSTVSPDLGHFTTNLLERCPRTSNLDGIPRPRTFHDQLAGEVPAYLQPRRYPQTSDISRPTCWRGARVPPTSTVSPDLGHFTTNLMERCPRTSNLDGIPRPRTFHDQLAGEVPAYLQPRRYPQTSDISRPTCSTKEMNVHPFTPLL</sequence>
<dbReference type="EMBL" id="JAWDGP010003682">
    <property type="protein sequence ID" value="KAK3771780.1"/>
    <property type="molecule type" value="Genomic_DNA"/>
</dbReference>
<accession>A0AAE1DJ70</accession>
<evidence type="ECO:0000313" key="2">
    <source>
        <dbReference type="Proteomes" id="UP001283361"/>
    </source>
</evidence>
<protein>
    <submittedName>
        <fullName evidence="1">Uncharacterized protein</fullName>
    </submittedName>
</protein>
<dbReference type="Proteomes" id="UP001283361">
    <property type="component" value="Unassembled WGS sequence"/>
</dbReference>
<dbReference type="AlphaFoldDB" id="A0AAE1DJ70"/>
<name>A0AAE1DJ70_9GAST</name>
<gene>
    <name evidence="1" type="ORF">RRG08_066524</name>
</gene>